<dbReference type="InterPro" id="IPR029417">
    <property type="entry name" value="FAM227"/>
</dbReference>
<dbReference type="STRING" id="9643.ENSUAMP00000008567"/>
<evidence type="ECO:0000256" key="2">
    <source>
        <dbReference type="SAM" id="MobiDB-lite"/>
    </source>
</evidence>
<dbReference type="PANTHER" id="PTHR33560:SF1">
    <property type="entry name" value="PROTEIN FAM227A"/>
    <property type="match status" value="1"/>
</dbReference>
<evidence type="ECO:0000313" key="3">
    <source>
        <dbReference type="Ensembl" id="ENSUAMP00000008567.1"/>
    </source>
</evidence>
<name>A0A452QSK0_URSAM</name>
<feature type="region of interest" description="Disordered" evidence="2">
    <location>
        <begin position="1"/>
        <end position="20"/>
    </location>
</feature>
<sequence>MNLPEPLPLASPNDPRAPRHFHTNRKLRSAICSFSSQPKSANDPFLVNITLTEHHGQILGLRKATKLVKRISEARELQNMLPKESHPACKSPELTSNFFNIYGKSPLIVYFLQNYASLRQHGEDVLIVRRERTKSTPYPLHHGQGTCYYSRPLNMKKRKDNLHQLNRLHWNERNYFDEYLRGLQENFLRYVRGLGKRHCLSICLLENRQTNLEKHLEVYTANIFL</sequence>
<protein>
    <submittedName>
        <fullName evidence="3">Uncharacterized protein</fullName>
    </submittedName>
</protein>
<dbReference type="Ensembl" id="ENSUAMT00000009660.1">
    <property type="protein sequence ID" value="ENSUAMP00000008567.1"/>
    <property type="gene ID" value="ENSUAMG00000007213.1"/>
</dbReference>
<keyword evidence="4" id="KW-1185">Reference proteome</keyword>
<accession>A0A452QSK0</accession>
<dbReference type="PANTHER" id="PTHR33560">
    <property type="entry name" value="PROTEIN FAM227B"/>
    <property type="match status" value="1"/>
</dbReference>
<reference evidence="4" key="1">
    <citation type="submission" date="2016-06" db="EMBL/GenBank/DDBJ databases">
        <title>De novo assembly and RNA-Seq shows season-dependent expression and editing in black bear kidneys.</title>
        <authorList>
            <person name="Korstanje R."/>
            <person name="Srivastava A."/>
            <person name="Sarsani V.K."/>
            <person name="Sheehan S.M."/>
            <person name="Seger R.L."/>
            <person name="Barter M.E."/>
            <person name="Lindqvist C."/>
            <person name="Brody L.C."/>
            <person name="Mullikin J.C."/>
        </authorList>
    </citation>
    <scope>NUCLEOTIDE SEQUENCE [LARGE SCALE GENOMIC DNA]</scope>
</reference>
<dbReference type="AlphaFoldDB" id="A0A452QSK0"/>
<comment type="similarity">
    <text evidence="1">Belongs to the FAM227 family.</text>
</comment>
<dbReference type="OMA" id="HWNERNY"/>
<dbReference type="Proteomes" id="UP000291022">
    <property type="component" value="Unassembled WGS sequence"/>
</dbReference>
<evidence type="ECO:0000313" key="4">
    <source>
        <dbReference type="Proteomes" id="UP000291022"/>
    </source>
</evidence>
<organism evidence="3 4">
    <name type="scientific">Ursus americanus</name>
    <name type="common">American black bear</name>
    <name type="synonym">Euarctos americanus</name>
    <dbReference type="NCBI Taxonomy" id="9643"/>
    <lineage>
        <taxon>Eukaryota</taxon>
        <taxon>Metazoa</taxon>
        <taxon>Chordata</taxon>
        <taxon>Craniata</taxon>
        <taxon>Vertebrata</taxon>
        <taxon>Euteleostomi</taxon>
        <taxon>Mammalia</taxon>
        <taxon>Eutheria</taxon>
        <taxon>Laurasiatheria</taxon>
        <taxon>Carnivora</taxon>
        <taxon>Caniformia</taxon>
        <taxon>Ursidae</taxon>
        <taxon>Ursus</taxon>
    </lineage>
</organism>
<dbReference type="GeneTree" id="ENSGT00950000185175"/>
<reference evidence="3" key="3">
    <citation type="submission" date="2025-09" db="UniProtKB">
        <authorList>
            <consortium name="Ensembl"/>
        </authorList>
    </citation>
    <scope>IDENTIFICATION</scope>
</reference>
<proteinExistence type="inferred from homology"/>
<evidence type="ECO:0000256" key="1">
    <source>
        <dbReference type="ARBA" id="ARBA00008666"/>
    </source>
</evidence>
<reference evidence="3" key="2">
    <citation type="submission" date="2025-08" db="UniProtKB">
        <authorList>
            <consortium name="Ensembl"/>
        </authorList>
    </citation>
    <scope>IDENTIFICATION</scope>
</reference>